<proteinExistence type="predicted"/>
<organism evidence="2 3">
    <name type="scientific">Ovis aries</name>
    <name type="common">Sheep</name>
    <dbReference type="NCBI Taxonomy" id="9940"/>
    <lineage>
        <taxon>Eukaryota</taxon>
        <taxon>Metazoa</taxon>
        <taxon>Chordata</taxon>
        <taxon>Craniata</taxon>
        <taxon>Vertebrata</taxon>
        <taxon>Euteleostomi</taxon>
        <taxon>Mammalia</taxon>
        <taxon>Eutheria</taxon>
        <taxon>Laurasiatheria</taxon>
        <taxon>Artiodactyla</taxon>
        <taxon>Ruminantia</taxon>
        <taxon>Pecora</taxon>
        <taxon>Bovidae</taxon>
        <taxon>Caprinae</taxon>
        <taxon>Ovis</taxon>
    </lineage>
</organism>
<dbReference type="Proteomes" id="UP000664991">
    <property type="component" value="Unassembled WGS sequence"/>
</dbReference>
<evidence type="ECO:0000313" key="2">
    <source>
        <dbReference type="EMBL" id="KAG5204271.1"/>
    </source>
</evidence>
<dbReference type="EMBL" id="JAEMGP010000010">
    <property type="protein sequence ID" value="KAG5204271.1"/>
    <property type="molecule type" value="Genomic_DNA"/>
</dbReference>
<gene>
    <name evidence="2" type="ORF">JEQ12_002247</name>
</gene>
<sequence>MAWVGVGAAHQKNRHEQTFAFCSGLGFTFGSSGSIVPARAGMERRCAALAAVKLPLLLEETAGMLEISSPSRPSGTEEKLVSFSSSGLSSQKAKKDPGYFDNLKADSRNVTNSMTFGTKSSNQNFIISLNKIQATITGYKRL</sequence>
<accession>A0A836D023</accession>
<feature type="region of interest" description="Disordered" evidence="1">
    <location>
        <begin position="67"/>
        <end position="100"/>
    </location>
</feature>
<reference evidence="2 3" key="1">
    <citation type="submission" date="2020-12" db="EMBL/GenBank/DDBJ databases">
        <title>De novo assembly of Tibetan sheep genome.</title>
        <authorList>
            <person name="Li X."/>
        </authorList>
    </citation>
    <scope>NUCLEOTIDE SEQUENCE [LARGE SCALE GENOMIC DNA]</scope>
    <source>
        <tissue evidence="2">Heart</tissue>
    </source>
</reference>
<name>A0A836D023_SHEEP</name>
<evidence type="ECO:0000313" key="3">
    <source>
        <dbReference type="Proteomes" id="UP000664991"/>
    </source>
</evidence>
<protein>
    <submittedName>
        <fullName evidence="2">Uncharacterized protein</fullName>
    </submittedName>
</protein>
<evidence type="ECO:0000256" key="1">
    <source>
        <dbReference type="SAM" id="MobiDB-lite"/>
    </source>
</evidence>
<dbReference type="AlphaFoldDB" id="A0A836D023"/>
<comment type="caution">
    <text evidence="2">The sequence shown here is derived from an EMBL/GenBank/DDBJ whole genome shotgun (WGS) entry which is preliminary data.</text>
</comment>